<reference evidence="2" key="1">
    <citation type="submission" date="2021-07" db="EMBL/GenBank/DDBJ databases">
        <authorList>
            <person name="Durling M."/>
        </authorList>
    </citation>
    <scope>NUCLEOTIDE SEQUENCE</scope>
</reference>
<dbReference type="Proteomes" id="UP000696280">
    <property type="component" value="Unassembled WGS sequence"/>
</dbReference>
<accession>A0A9N9L2L6</accession>
<gene>
    <name evidence="2" type="ORF">HYFRA_00011447</name>
</gene>
<proteinExistence type="predicted"/>
<feature type="chain" id="PRO_5040476701" evidence="1">
    <location>
        <begin position="19"/>
        <end position="311"/>
    </location>
</feature>
<evidence type="ECO:0000256" key="1">
    <source>
        <dbReference type="SAM" id="SignalP"/>
    </source>
</evidence>
<dbReference type="GO" id="GO:0008237">
    <property type="term" value="F:metallopeptidase activity"/>
    <property type="evidence" value="ECO:0007669"/>
    <property type="project" value="InterPro"/>
</dbReference>
<evidence type="ECO:0000313" key="2">
    <source>
        <dbReference type="EMBL" id="CAG8957466.1"/>
    </source>
</evidence>
<keyword evidence="1" id="KW-0732">Signal</keyword>
<evidence type="ECO:0000313" key="3">
    <source>
        <dbReference type="Proteomes" id="UP000696280"/>
    </source>
</evidence>
<dbReference type="OrthoDB" id="10303055at2759"/>
<dbReference type="InterPro" id="IPR024079">
    <property type="entry name" value="MetalloPept_cat_dom_sf"/>
</dbReference>
<keyword evidence="3" id="KW-1185">Reference proteome</keyword>
<name>A0A9N9L2L6_9HELO</name>
<sequence>MQFIHVISCLLLIHTSLSLKIGIPRSDEAPNITESSKPLDKRWDFWFKDFPMASERASGAVTTENITDAIDLIVTLSRYIVENVKDDDATFIAFFGSPTYHSNVMDIFSRIAAIKTTTVGENDELNIYADLQPPESVTDVYALYEVIDGVPKIKLFPEFAQCEDLYFYSPGTSSFIGQLEGLRYTTQIILLHELAHFVGDSLLYGPLVPGTAAFMGGSIVDLSLASAASPIEKRWLAKKLGVKKKEVEEIMTYGETETLILPQLRYGPLWAVHNADNYAMFALGKLNTNSFMHFLKFEDDNADSSALSIID</sequence>
<comment type="caution">
    <text evidence="2">The sequence shown here is derived from an EMBL/GenBank/DDBJ whole genome shotgun (WGS) entry which is preliminary data.</text>
</comment>
<feature type="signal peptide" evidence="1">
    <location>
        <begin position="1"/>
        <end position="18"/>
    </location>
</feature>
<dbReference type="AlphaFoldDB" id="A0A9N9L2L6"/>
<dbReference type="Gene3D" id="3.40.390.10">
    <property type="entry name" value="Collagenase (Catalytic Domain)"/>
    <property type="match status" value="1"/>
</dbReference>
<organism evidence="2 3">
    <name type="scientific">Hymenoscyphus fraxineus</name>
    <dbReference type="NCBI Taxonomy" id="746836"/>
    <lineage>
        <taxon>Eukaryota</taxon>
        <taxon>Fungi</taxon>
        <taxon>Dikarya</taxon>
        <taxon>Ascomycota</taxon>
        <taxon>Pezizomycotina</taxon>
        <taxon>Leotiomycetes</taxon>
        <taxon>Helotiales</taxon>
        <taxon>Helotiaceae</taxon>
        <taxon>Hymenoscyphus</taxon>
    </lineage>
</organism>
<dbReference type="EMBL" id="CAJVRL010000079">
    <property type="protein sequence ID" value="CAG8957466.1"/>
    <property type="molecule type" value="Genomic_DNA"/>
</dbReference>
<protein>
    <submittedName>
        <fullName evidence="2">Uncharacterized protein</fullName>
    </submittedName>
</protein>